<dbReference type="PANTHER" id="PTHR22980:SF0">
    <property type="entry name" value="CENTROMERE PROTEIN S"/>
    <property type="match status" value="1"/>
</dbReference>
<feature type="compositionally biased region" description="Acidic residues" evidence="5">
    <location>
        <begin position="242"/>
        <end position="256"/>
    </location>
</feature>
<feature type="region of interest" description="Disordered" evidence="5">
    <location>
        <begin position="322"/>
        <end position="344"/>
    </location>
</feature>
<feature type="compositionally biased region" description="Basic and acidic residues" evidence="5">
    <location>
        <begin position="138"/>
        <end position="150"/>
    </location>
</feature>
<dbReference type="Pfam" id="PF15630">
    <property type="entry name" value="CENP-S"/>
    <property type="match status" value="1"/>
</dbReference>
<feature type="compositionally biased region" description="Basic residues" evidence="5">
    <location>
        <begin position="261"/>
        <end position="284"/>
    </location>
</feature>
<gene>
    <name evidence="6" type="ORF">ACHAWO_006500</name>
</gene>
<dbReference type="Proteomes" id="UP001530400">
    <property type="component" value="Unassembled WGS sequence"/>
</dbReference>
<evidence type="ECO:0000256" key="5">
    <source>
        <dbReference type="SAM" id="MobiDB-lite"/>
    </source>
</evidence>
<evidence type="ECO:0000256" key="3">
    <source>
        <dbReference type="ARBA" id="ARBA00023125"/>
    </source>
</evidence>
<dbReference type="CDD" id="cd22919">
    <property type="entry name" value="HFD_CENP-S"/>
    <property type="match status" value="1"/>
</dbReference>
<dbReference type="SUPFAM" id="SSF47113">
    <property type="entry name" value="Histone-fold"/>
    <property type="match status" value="1"/>
</dbReference>
<evidence type="ECO:0000313" key="7">
    <source>
        <dbReference type="Proteomes" id="UP001530400"/>
    </source>
</evidence>
<comment type="similarity">
    <text evidence="1">Belongs to the TAF9 family. CENP-S/MHF1 subfamily.</text>
</comment>
<accession>A0ABD3Q424</accession>
<dbReference type="EMBL" id="JALLPJ020000365">
    <property type="protein sequence ID" value="KAL3794256.1"/>
    <property type="molecule type" value="Genomic_DNA"/>
</dbReference>
<feature type="compositionally biased region" description="Basic and acidic residues" evidence="5">
    <location>
        <begin position="219"/>
        <end position="241"/>
    </location>
</feature>
<keyword evidence="3" id="KW-0238">DNA-binding</keyword>
<evidence type="ECO:0000256" key="1">
    <source>
        <dbReference type="ARBA" id="ARBA00006612"/>
    </source>
</evidence>
<dbReference type="AlphaFoldDB" id="A0ABD3Q424"/>
<feature type="compositionally biased region" description="Basic and acidic residues" evidence="5">
    <location>
        <begin position="322"/>
        <end position="334"/>
    </location>
</feature>
<organism evidence="6 7">
    <name type="scientific">Cyclotella atomus</name>
    <dbReference type="NCBI Taxonomy" id="382360"/>
    <lineage>
        <taxon>Eukaryota</taxon>
        <taxon>Sar</taxon>
        <taxon>Stramenopiles</taxon>
        <taxon>Ochrophyta</taxon>
        <taxon>Bacillariophyta</taxon>
        <taxon>Coscinodiscophyceae</taxon>
        <taxon>Thalassiosirophycidae</taxon>
        <taxon>Stephanodiscales</taxon>
        <taxon>Stephanodiscaceae</taxon>
        <taxon>Cyclotella</taxon>
    </lineage>
</organism>
<keyword evidence="7" id="KW-1185">Reference proteome</keyword>
<dbReference type="GO" id="GO:0003677">
    <property type="term" value="F:DNA binding"/>
    <property type="evidence" value="ECO:0007669"/>
    <property type="project" value="UniProtKB-KW"/>
</dbReference>
<comment type="caution">
    <text evidence="6">The sequence shown here is derived from an EMBL/GenBank/DDBJ whole genome shotgun (WGS) entry which is preliminary data.</text>
</comment>
<dbReference type="InterPro" id="IPR009072">
    <property type="entry name" value="Histone-fold"/>
</dbReference>
<feature type="compositionally biased region" description="Basic residues" evidence="5">
    <location>
        <begin position="180"/>
        <end position="190"/>
    </location>
</feature>
<sequence>MSFDLNSLSSDLENPIELRRVAQDSASDDDSVSGRVNQQIDEEMVESIRIALHLAVGNICREQDAAAAADTTDNNSSFITSSGAIAALTDLTFHYSTTLFANDLVSFSSHAGRKMIKPEDVLLMSRKEKSIRKGMKSKMKEIQARNNNKDRGKKKKSVSPTRKKPNSDRSTSPTRQKTAVNKKKPSKKAGKSIPKTQVFSDSSSSGDESAELAKMCQRVTDKNLEKSARKNRDDGSIHDFIVDDEVLGGQESDGEVDFQLRARKKKPSKTTSTQKKKSGQKTKSNRTALFNSSTAKDDIFKDLDSDSSSEVVGRAKYKTIDAHFSKKSEGKSEDMAIDLGSDSD</sequence>
<reference evidence="6 7" key="1">
    <citation type="submission" date="2024-10" db="EMBL/GenBank/DDBJ databases">
        <title>Updated reference genomes for cyclostephanoid diatoms.</title>
        <authorList>
            <person name="Roberts W.R."/>
            <person name="Alverson A.J."/>
        </authorList>
    </citation>
    <scope>NUCLEOTIDE SEQUENCE [LARGE SCALE GENOMIC DNA]</scope>
    <source>
        <strain evidence="6 7">AJA010-31</strain>
    </source>
</reference>
<dbReference type="InterPro" id="IPR029003">
    <property type="entry name" value="CENP-S/Mhf1"/>
</dbReference>
<evidence type="ECO:0008006" key="8">
    <source>
        <dbReference type="Google" id="ProtNLM"/>
    </source>
</evidence>
<dbReference type="GO" id="GO:0006281">
    <property type="term" value="P:DNA repair"/>
    <property type="evidence" value="ECO:0007669"/>
    <property type="project" value="UniProtKB-KW"/>
</dbReference>
<feature type="compositionally biased region" description="Low complexity" evidence="5">
    <location>
        <begin position="191"/>
        <end position="207"/>
    </location>
</feature>
<keyword evidence="4" id="KW-0234">DNA repair</keyword>
<protein>
    <recommendedName>
        <fullName evidence="8">Centromere protein S</fullName>
    </recommendedName>
</protein>
<dbReference type="PANTHER" id="PTHR22980">
    <property type="entry name" value="CORTISTATIN"/>
    <property type="match status" value="1"/>
</dbReference>
<feature type="region of interest" description="Disordered" evidence="5">
    <location>
        <begin position="130"/>
        <end position="290"/>
    </location>
</feature>
<evidence type="ECO:0000313" key="6">
    <source>
        <dbReference type="EMBL" id="KAL3794256.1"/>
    </source>
</evidence>
<evidence type="ECO:0000256" key="4">
    <source>
        <dbReference type="ARBA" id="ARBA00023204"/>
    </source>
</evidence>
<dbReference type="Gene3D" id="1.10.20.10">
    <property type="entry name" value="Histone, subunit A"/>
    <property type="match status" value="1"/>
</dbReference>
<proteinExistence type="inferred from homology"/>
<evidence type="ECO:0000256" key="2">
    <source>
        <dbReference type="ARBA" id="ARBA00022763"/>
    </source>
</evidence>
<name>A0ABD3Q424_9STRA</name>
<feature type="compositionally biased region" description="Basic residues" evidence="5">
    <location>
        <begin position="151"/>
        <end position="164"/>
    </location>
</feature>
<keyword evidence="2" id="KW-0227">DNA damage</keyword>